<dbReference type="Gene3D" id="3.10.350.10">
    <property type="entry name" value="LysM domain"/>
    <property type="match status" value="1"/>
</dbReference>
<dbReference type="PROSITE" id="PS51782">
    <property type="entry name" value="LYSM"/>
    <property type="match status" value="1"/>
</dbReference>
<name>A0AAV9T2M3_9PEZI</name>
<dbReference type="InterPro" id="IPR018392">
    <property type="entry name" value="LysM"/>
</dbReference>
<proteinExistence type="predicted"/>
<keyword evidence="3" id="KW-1185">Reference proteome</keyword>
<gene>
    <name evidence="2" type="ORF">QIS74_10336</name>
</gene>
<evidence type="ECO:0000313" key="3">
    <source>
        <dbReference type="Proteomes" id="UP001327957"/>
    </source>
</evidence>
<comment type="caution">
    <text evidence="2">The sequence shown here is derived from an EMBL/GenBank/DDBJ whole genome shotgun (WGS) entry which is preliminary data.</text>
</comment>
<dbReference type="Proteomes" id="UP001327957">
    <property type="component" value="Unassembled WGS sequence"/>
</dbReference>
<dbReference type="AlphaFoldDB" id="A0AAV9T2M3"/>
<reference evidence="2 3" key="1">
    <citation type="submission" date="2023-04" db="EMBL/GenBank/DDBJ databases">
        <title>Colletotrichum tabacum stain YC1 causing leaf anthracnose on Nicotiana tabacum(L.) cv.</title>
        <authorList>
            <person name="Ji Z."/>
            <person name="Wang M."/>
            <person name="Zhang J."/>
            <person name="Wang N."/>
            <person name="Zhou Z."/>
        </authorList>
    </citation>
    <scope>NUCLEOTIDE SEQUENCE [LARGE SCALE GENOMIC DNA]</scope>
    <source>
        <strain evidence="2 3">YC1</strain>
    </source>
</reference>
<accession>A0AAV9T2M3</accession>
<sequence>MAAPAEPVHTPNPHIEPMWPKCIKFYQAVPSDTCQTLADKNQIDLAELISLNRG</sequence>
<feature type="domain" description="LysM" evidence="1">
    <location>
        <begin position="24"/>
        <end position="54"/>
    </location>
</feature>
<evidence type="ECO:0000313" key="2">
    <source>
        <dbReference type="EMBL" id="KAK6211072.1"/>
    </source>
</evidence>
<protein>
    <recommendedName>
        <fullName evidence="1">LysM domain-containing protein</fullName>
    </recommendedName>
</protein>
<evidence type="ECO:0000259" key="1">
    <source>
        <dbReference type="PROSITE" id="PS51782"/>
    </source>
</evidence>
<dbReference type="InterPro" id="IPR036779">
    <property type="entry name" value="LysM_dom_sf"/>
</dbReference>
<organism evidence="2 3">
    <name type="scientific">Colletotrichum tabaci</name>
    <dbReference type="NCBI Taxonomy" id="1209068"/>
    <lineage>
        <taxon>Eukaryota</taxon>
        <taxon>Fungi</taxon>
        <taxon>Dikarya</taxon>
        <taxon>Ascomycota</taxon>
        <taxon>Pezizomycotina</taxon>
        <taxon>Sordariomycetes</taxon>
        <taxon>Hypocreomycetidae</taxon>
        <taxon>Glomerellales</taxon>
        <taxon>Glomerellaceae</taxon>
        <taxon>Colletotrichum</taxon>
        <taxon>Colletotrichum destructivum species complex</taxon>
    </lineage>
</organism>
<dbReference type="EMBL" id="JASAOK010000046">
    <property type="protein sequence ID" value="KAK6211072.1"/>
    <property type="molecule type" value="Genomic_DNA"/>
</dbReference>